<dbReference type="OrthoDB" id="3477286at2759"/>
<dbReference type="EMBL" id="KZ613941">
    <property type="protein sequence ID" value="PMD44540.1"/>
    <property type="molecule type" value="Genomic_DNA"/>
</dbReference>
<dbReference type="PANTHER" id="PTHR24148">
    <property type="entry name" value="ANKYRIN REPEAT DOMAIN-CONTAINING PROTEIN 39 HOMOLOG-RELATED"/>
    <property type="match status" value="1"/>
</dbReference>
<gene>
    <name evidence="3" type="ORF">L207DRAFT_454191</name>
</gene>
<proteinExistence type="predicted"/>
<dbReference type="Pfam" id="PF06985">
    <property type="entry name" value="HET"/>
    <property type="match status" value="1"/>
</dbReference>
<feature type="region of interest" description="Disordered" evidence="1">
    <location>
        <begin position="807"/>
        <end position="826"/>
    </location>
</feature>
<evidence type="ECO:0000313" key="3">
    <source>
        <dbReference type="EMBL" id="PMD44540.1"/>
    </source>
</evidence>
<dbReference type="InterPro" id="IPR052895">
    <property type="entry name" value="HetReg/Transcr_Mod"/>
</dbReference>
<reference evidence="3 4" key="1">
    <citation type="submission" date="2016-04" db="EMBL/GenBank/DDBJ databases">
        <title>A degradative enzymes factory behind the ericoid mycorrhizal symbiosis.</title>
        <authorList>
            <consortium name="DOE Joint Genome Institute"/>
            <person name="Martino E."/>
            <person name="Morin E."/>
            <person name="Grelet G."/>
            <person name="Kuo A."/>
            <person name="Kohler A."/>
            <person name="Daghino S."/>
            <person name="Barry K."/>
            <person name="Choi C."/>
            <person name="Cichocki N."/>
            <person name="Clum A."/>
            <person name="Copeland A."/>
            <person name="Hainaut M."/>
            <person name="Haridas S."/>
            <person name="Labutti K."/>
            <person name="Lindquist E."/>
            <person name="Lipzen A."/>
            <person name="Khouja H.-R."/>
            <person name="Murat C."/>
            <person name="Ohm R."/>
            <person name="Olson A."/>
            <person name="Spatafora J."/>
            <person name="Veneault-Fourrey C."/>
            <person name="Henrissat B."/>
            <person name="Grigoriev I."/>
            <person name="Martin F."/>
            <person name="Perotto S."/>
        </authorList>
    </citation>
    <scope>NUCLEOTIDE SEQUENCE [LARGE SCALE GENOMIC DNA]</scope>
    <source>
        <strain evidence="3 4">F</strain>
    </source>
</reference>
<name>A0A2J6S192_HYAVF</name>
<evidence type="ECO:0000313" key="4">
    <source>
        <dbReference type="Proteomes" id="UP000235786"/>
    </source>
</evidence>
<protein>
    <recommendedName>
        <fullName evidence="2">C2H2-type domain-containing protein</fullName>
    </recommendedName>
</protein>
<evidence type="ECO:0000256" key="1">
    <source>
        <dbReference type="SAM" id="MobiDB-lite"/>
    </source>
</evidence>
<dbReference type="PROSITE" id="PS00028">
    <property type="entry name" value="ZINC_FINGER_C2H2_1"/>
    <property type="match status" value="1"/>
</dbReference>
<organism evidence="3 4">
    <name type="scientific">Hyaloscypha variabilis (strain UAMH 11265 / GT02V1 / F)</name>
    <name type="common">Meliniomyces variabilis</name>
    <dbReference type="NCBI Taxonomy" id="1149755"/>
    <lineage>
        <taxon>Eukaryota</taxon>
        <taxon>Fungi</taxon>
        <taxon>Dikarya</taxon>
        <taxon>Ascomycota</taxon>
        <taxon>Pezizomycotina</taxon>
        <taxon>Leotiomycetes</taxon>
        <taxon>Helotiales</taxon>
        <taxon>Hyaloscyphaceae</taxon>
        <taxon>Hyaloscypha</taxon>
        <taxon>Hyaloscypha variabilis</taxon>
    </lineage>
</organism>
<dbReference type="InterPro" id="IPR010730">
    <property type="entry name" value="HET"/>
</dbReference>
<evidence type="ECO:0000259" key="2">
    <source>
        <dbReference type="PROSITE" id="PS00028"/>
    </source>
</evidence>
<accession>A0A2J6S192</accession>
<keyword evidence="4" id="KW-1185">Reference proteome</keyword>
<dbReference type="Proteomes" id="UP000235786">
    <property type="component" value="Unassembled WGS sequence"/>
</dbReference>
<feature type="domain" description="C2H2-type" evidence="2">
    <location>
        <begin position="8"/>
        <end position="28"/>
    </location>
</feature>
<dbReference type="InterPro" id="IPR013087">
    <property type="entry name" value="Znf_C2H2_type"/>
</dbReference>
<dbReference type="PANTHER" id="PTHR24148:SF64">
    <property type="entry name" value="HETEROKARYON INCOMPATIBILITY DOMAIN-CONTAINING PROTEIN"/>
    <property type="match status" value="1"/>
</dbReference>
<sequence>MAKPVTLCQQCHSALFDGHAYPSHHRAHQQPRPPSAEFKYEALPYDRRSTRLLNLSCGSPENPEIECSLIVVNIESTESGRGLIRKEYEALSWCWGTAKPTSYINIRSNGRIYSKRVQPDLLAALKALRHPQQDRYLWIDAICVDQANVREKNLQLEMNPLIYDQAKSVCVWLGEGDVASSMAIKFIQEEVLQLQNFDELCDSRDAGKKWSALLDFMQRPWFSRRWVVHEIALARSAILYCGEDMITWKDFAIAVELLLEVETATHRLSEVMRKDPQFFQIPDWFDYVSALGASVLVEATGKIFRKTKFTGPDLGNQQLPYEHADRQPLLSLEYLVSSLAIFDTSAKHDTIYALLAIAKDTIPSVSETYPRANLPVEVNRFPIQRAFNAQGLLLDRTKSALEGFTRRKRYTVAYESSYVDACKTFVQFCIQQSDPTRALDIICRPWAAEDKDNPAETNFIYENRTPRPKETIPLPSWIPQVTGAPYSFFTHPGSHSVRLRRKNADTLVGLPNAFQRNYNAAETREVDHKSLRFKKRLKHNMHFSMYVKGFVLDVVDHVFAASQGGAIPQEWIDAAGWEDVDRMDPPDEFWRTLVADRGCDGRNPPVYYSRACKESFLKGGLPSGSVSTSDLINNERNSIVAQFCRRVQAVIWNRSLIKTKSMNMGMASKNVKRGDLVCILYGCSVPVILRQCEEMKTLEELAQEREEDFINTLKEVQLRWKKRYERSRRARITRAWRLLVLLFGSIRSLREDPGFKFYVARKYGIKWRKIVRERLLEREHRREITPRTSESEGSEGRHVASSLVLTDNSFTGDPKTSPQSLSQTSRSIPLPQNARFFPTKEDAQRFFQEEVAKTWDMGFNTWLNRSPCDGSNQYYYQFIGEAYIHEKMDGEAMEYQNTQGIWTQVFELR</sequence>
<dbReference type="AlphaFoldDB" id="A0A2J6S192"/>
<dbReference type="STRING" id="1149755.A0A2J6S192"/>